<keyword evidence="4" id="KW-0067">ATP-binding</keyword>
<keyword evidence="3 7" id="KW-0418">Kinase</keyword>
<dbReference type="eggNOG" id="COG1564">
    <property type="taxonomic scope" value="Bacteria"/>
</dbReference>
<evidence type="ECO:0000256" key="5">
    <source>
        <dbReference type="NCBIfam" id="TIGR01378"/>
    </source>
</evidence>
<evidence type="ECO:0000256" key="3">
    <source>
        <dbReference type="ARBA" id="ARBA00022777"/>
    </source>
</evidence>
<dbReference type="HOGENOM" id="CLU_044237_1_1_9"/>
<dbReference type="RefSeq" id="WP_010077159.1">
    <property type="nucleotide sequence ID" value="NC_014393.1"/>
</dbReference>
<evidence type="ECO:0000256" key="4">
    <source>
        <dbReference type="ARBA" id="ARBA00022840"/>
    </source>
</evidence>
<keyword evidence="8" id="KW-1185">Reference proteome</keyword>
<dbReference type="InterPro" id="IPR007373">
    <property type="entry name" value="Thiamin_PyroPKinase_B1-bd"/>
</dbReference>
<evidence type="ECO:0000256" key="1">
    <source>
        <dbReference type="ARBA" id="ARBA00022679"/>
    </source>
</evidence>
<evidence type="ECO:0000256" key="2">
    <source>
        <dbReference type="ARBA" id="ARBA00022741"/>
    </source>
</evidence>
<dbReference type="InterPro" id="IPR007371">
    <property type="entry name" value="TPK_catalytic"/>
</dbReference>
<dbReference type="GO" id="GO:0006772">
    <property type="term" value="P:thiamine metabolic process"/>
    <property type="evidence" value="ECO:0007669"/>
    <property type="project" value="UniProtKB-UniRule"/>
</dbReference>
<dbReference type="OrthoDB" id="9804377at2"/>
<dbReference type="EC" id="2.7.6.2" evidence="5"/>
<keyword evidence="2" id="KW-0547">Nucleotide-binding</keyword>
<dbReference type="EMBL" id="CP002160">
    <property type="protein sequence ID" value="ADL51625.1"/>
    <property type="molecule type" value="Genomic_DNA"/>
</dbReference>
<dbReference type="PANTHER" id="PTHR41299">
    <property type="entry name" value="THIAMINE PYROPHOSPHOKINASE"/>
    <property type="match status" value="1"/>
</dbReference>
<organism evidence="7 8">
    <name type="scientific">Clostridium cellulovorans (strain ATCC 35296 / DSM 3052 / OCM 3 / 743B)</name>
    <dbReference type="NCBI Taxonomy" id="573061"/>
    <lineage>
        <taxon>Bacteria</taxon>
        <taxon>Bacillati</taxon>
        <taxon>Bacillota</taxon>
        <taxon>Clostridia</taxon>
        <taxon>Eubacteriales</taxon>
        <taxon>Clostridiaceae</taxon>
        <taxon>Clostridium</taxon>
    </lineage>
</organism>
<gene>
    <name evidence="7" type="ordered locus">Clocel_1881</name>
</gene>
<dbReference type="PANTHER" id="PTHR41299:SF1">
    <property type="entry name" value="THIAMINE PYROPHOSPHOKINASE"/>
    <property type="match status" value="1"/>
</dbReference>
<protein>
    <recommendedName>
        <fullName evidence="5">Thiamine diphosphokinase</fullName>
        <ecNumber evidence="5">2.7.6.2</ecNumber>
    </recommendedName>
</protein>
<dbReference type="SMART" id="SM00983">
    <property type="entry name" value="TPK_B1_binding"/>
    <property type="match status" value="1"/>
</dbReference>
<dbReference type="NCBIfam" id="TIGR01378">
    <property type="entry name" value="thi_PPkinase"/>
    <property type="match status" value="1"/>
</dbReference>
<accession>D9SLA9</accession>
<dbReference type="KEGG" id="ccb:Clocel_1881"/>
<dbReference type="STRING" id="573061.Clocel_1881"/>
<dbReference type="GO" id="GO:0016301">
    <property type="term" value="F:kinase activity"/>
    <property type="evidence" value="ECO:0007669"/>
    <property type="project" value="UniProtKB-KW"/>
</dbReference>
<dbReference type="Pfam" id="PF04263">
    <property type="entry name" value="TPK_catalytic"/>
    <property type="match status" value="1"/>
</dbReference>
<evidence type="ECO:0000259" key="6">
    <source>
        <dbReference type="SMART" id="SM00983"/>
    </source>
</evidence>
<dbReference type="GO" id="GO:0009229">
    <property type="term" value="P:thiamine diphosphate biosynthetic process"/>
    <property type="evidence" value="ECO:0007669"/>
    <property type="project" value="InterPro"/>
</dbReference>
<dbReference type="InterPro" id="IPR053149">
    <property type="entry name" value="TPK"/>
</dbReference>
<dbReference type="Proteomes" id="UP000002730">
    <property type="component" value="Chromosome"/>
</dbReference>
<dbReference type="GO" id="GO:0004788">
    <property type="term" value="F:thiamine diphosphokinase activity"/>
    <property type="evidence" value="ECO:0007669"/>
    <property type="project" value="UniProtKB-UniRule"/>
</dbReference>
<dbReference type="SUPFAM" id="SSF63862">
    <property type="entry name" value="Thiamin pyrophosphokinase, substrate-binding domain"/>
    <property type="match status" value="1"/>
</dbReference>
<sequence>MYIEKVLVICGGDMPSQELLEAEIISSQYVIAADKGGEVLYKYKRCPDLLVGDFDSIDNKTIDYFKQRNTPIEKYPMEKDFTDGEMAVEKAIAMNPQEIVLLGCNGARLDHVFSSIGLLYKVLKSNIRAYIKNDNNTIFLSDRSTCINPKKEYADRKLSVLPYGAEVTNLTIKGAKYPLNNFQLRIGDMLTVSNEFIGCQVDITFDSGILIIFLSKD</sequence>
<dbReference type="InterPro" id="IPR036759">
    <property type="entry name" value="TPK_catalytic_sf"/>
</dbReference>
<proteinExistence type="predicted"/>
<dbReference type="Gene3D" id="3.40.50.10240">
    <property type="entry name" value="Thiamin pyrophosphokinase, catalytic domain"/>
    <property type="match status" value="1"/>
</dbReference>
<keyword evidence="1" id="KW-0808">Transferase</keyword>
<dbReference type="InterPro" id="IPR006282">
    <property type="entry name" value="Thi_PPkinase"/>
</dbReference>
<dbReference type="GO" id="GO:0005524">
    <property type="term" value="F:ATP binding"/>
    <property type="evidence" value="ECO:0007669"/>
    <property type="project" value="UniProtKB-KW"/>
</dbReference>
<dbReference type="CDD" id="cd07995">
    <property type="entry name" value="TPK"/>
    <property type="match status" value="1"/>
</dbReference>
<evidence type="ECO:0000313" key="8">
    <source>
        <dbReference type="Proteomes" id="UP000002730"/>
    </source>
</evidence>
<name>D9SLA9_CLOC7</name>
<reference evidence="7 8" key="1">
    <citation type="submission" date="2010-08" db="EMBL/GenBank/DDBJ databases">
        <title>Complete sequence of Clostridium cellulovorans 743B.</title>
        <authorList>
            <consortium name="US DOE Joint Genome Institute"/>
            <person name="Lucas S."/>
            <person name="Copeland A."/>
            <person name="Lapidus A."/>
            <person name="Cheng J.-F."/>
            <person name="Bruce D."/>
            <person name="Goodwin L."/>
            <person name="Pitluck S."/>
            <person name="Chertkov O."/>
            <person name="Detter J.C."/>
            <person name="Han C."/>
            <person name="Tapia R."/>
            <person name="Land M."/>
            <person name="Hauser L."/>
            <person name="Chang Y.-J."/>
            <person name="Jeffries C."/>
            <person name="Kyrpides N."/>
            <person name="Ivanova N."/>
            <person name="Mikhailova N."/>
            <person name="Hemme C.L."/>
            <person name="Woyke T."/>
        </authorList>
    </citation>
    <scope>NUCLEOTIDE SEQUENCE [LARGE SCALE GENOMIC DNA]</scope>
    <source>
        <strain evidence="8">ATCC 35296 / DSM 3052 / OCM 3 / 743B</strain>
    </source>
</reference>
<dbReference type="InterPro" id="IPR036371">
    <property type="entry name" value="TPK_B1-bd_sf"/>
</dbReference>
<feature type="domain" description="Thiamin pyrophosphokinase thiamin-binding" evidence="6">
    <location>
        <begin position="144"/>
        <end position="211"/>
    </location>
</feature>
<dbReference type="GO" id="GO:0030975">
    <property type="term" value="F:thiamine binding"/>
    <property type="evidence" value="ECO:0007669"/>
    <property type="project" value="InterPro"/>
</dbReference>
<evidence type="ECO:0000313" key="7">
    <source>
        <dbReference type="EMBL" id="ADL51625.1"/>
    </source>
</evidence>
<dbReference type="AlphaFoldDB" id="D9SLA9"/>
<dbReference type="SUPFAM" id="SSF63999">
    <property type="entry name" value="Thiamin pyrophosphokinase, catalytic domain"/>
    <property type="match status" value="1"/>
</dbReference>
<dbReference type="Pfam" id="PF04265">
    <property type="entry name" value="TPK_B1_binding"/>
    <property type="match status" value="1"/>
</dbReference>